<sequence>MRIAVVALLALIVIFQILEFTSACKCGCGCGCGGCGCGCGGCGCGCCGGYGGYGGWGYGGINHHTVIHDRAPAVQQSCAPSVVGIPVLGSLGTKGCGCRGPCSCWD</sequence>
<evidence type="ECO:0000313" key="3">
    <source>
        <dbReference type="RefSeq" id="XP_034242325.1"/>
    </source>
</evidence>
<protein>
    <submittedName>
        <fullName evidence="3">Chorion class high-cysteine HCB protein 12-like</fullName>
    </submittedName>
</protein>
<dbReference type="GeneID" id="117645892"/>
<gene>
    <name evidence="3" type="primary">LOC117645892</name>
</gene>
<evidence type="ECO:0000313" key="2">
    <source>
        <dbReference type="Proteomes" id="UP000515158"/>
    </source>
</evidence>
<organism evidence="3">
    <name type="scientific">Thrips palmi</name>
    <name type="common">Melon thrips</name>
    <dbReference type="NCBI Taxonomy" id="161013"/>
    <lineage>
        <taxon>Eukaryota</taxon>
        <taxon>Metazoa</taxon>
        <taxon>Ecdysozoa</taxon>
        <taxon>Arthropoda</taxon>
        <taxon>Hexapoda</taxon>
        <taxon>Insecta</taxon>
        <taxon>Pterygota</taxon>
        <taxon>Neoptera</taxon>
        <taxon>Paraneoptera</taxon>
        <taxon>Thysanoptera</taxon>
        <taxon>Terebrantia</taxon>
        <taxon>Thripoidea</taxon>
        <taxon>Thripidae</taxon>
        <taxon>Thrips</taxon>
    </lineage>
</organism>
<dbReference type="RefSeq" id="XP_034242325.1">
    <property type="nucleotide sequence ID" value="XM_034386434.1"/>
</dbReference>
<dbReference type="AlphaFoldDB" id="A0A6P8YXJ4"/>
<dbReference type="InParanoid" id="A0A6P8YXJ4"/>
<keyword evidence="1" id="KW-0732">Signal</keyword>
<dbReference type="Proteomes" id="UP000515158">
    <property type="component" value="Unplaced"/>
</dbReference>
<name>A0A6P8YXJ4_THRPL</name>
<evidence type="ECO:0000256" key="1">
    <source>
        <dbReference type="SAM" id="SignalP"/>
    </source>
</evidence>
<reference evidence="3" key="1">
    <citation type="submission" date="2025-08" db="UniProtKB">
        <authorList>
            <consortium name="RefSeq"/>
        </authorList>
    </citation>
    <scope>IDENTIFICATION</scope>
    <source>
        <tissue evidence="3">Total insect</tissue>
    </source>
</reference>
<dbReference type="KEGG" id="tpal:117645892"/>
<proteinExistence type="predicted"/>
<accession>A0A6P8YXJ4</accession>
<keyword evidence="2" id="KW-1185">Reference proteome</keyword>
<feature type="signal peptide" evidence="1">
    <location>
        <begin position="1"/>
        <end position="23"/>
    </location>
</feature>
<feature type="chain" id="PRO_5028484295" evidence="1">
    <location>
        <begin position="24"/>
        <end position="106"/>
    </location>
</feature>